<organism evidence="19 20">
    <name type="scientific">Candidatus Terrybacteria bacterium RIFCSPLOWO2_01_FULL_58_14</name>
    <dbReference type="NCBI Taxonomy" id="1802369"/>
    <lineage>
        <taxon>Bacteria</taxon>
        <taxon>Candidatus Terryibacteriota</taxon>
    </lineage>
</organism>
<evidence type="ECO:0000313" key="20">
    <source>
        <dbReference type="Proteomes" id="UP000177865"/>
    </source>
</evidence>
<dbReference type="Pfam" id="PF01565">
    <property type="entry name" value="FAD_binding_4"/>
    <property type="match status" value="1"/>
</dbReference>
<gene>
    <name evidence="19" type="ORF">A2991_03745</name>
</gene>
<dbReference type="GO" id="GO:0009252">
    <property type="term" value="P:peptidoglycan biosynthetic process"/>
    <property type="evidence" value="ECO:0007669"/>
    <property type="project" value="UniProtKB-UniRule"/>
</dbReference>
<feature type="non-terminal residue" evidence="19">
    <location>
        <position position="1"/>
    </location>
</feature>
<keyword evidence="9" id="KW-0274">FAD</keyword>
<comment type="cofactor">
    <cofactor evidence="1">
        <name>FAD</name>
        <dbReference type="ChEBI" id="CHEBI:57692"/>
    </cofactor>
</comment>
<evidence type="ECO:0000256" key="7">
    <source>
        <dbReference type="ARBA" id="ARBA00022618"/>
    </source>
</evidence>
<dbReference type="GO" id="GO:0071555">
    <property type="term" value="P:cell wall organization"/>
    <property type="evidence" value="ECO:0007669"/>
    <property type="project" value="UniProtKB-KW"/>
</dbReference>
<comment type="caution">
    <text evidence="19">The sequence shown here is derived from an EMBL/GenBank/DDBJ whole genome shotgun (WGS) entry which is preliminary data.</text>
</comment>
<evidence type="ECO:0000256" key="17">
    <source>
        <dbReference type="NCBIfam" id="TIGR00179"/>
    </source>
</evidence>
<keyword evidence="13" id="KW-0560">Oxidoreductase</keyword>
<dbReference type="InterPro" id="IPR016166">
    <property type="entry name" value="FAD-bd_PCMH"/>
</dbReference>
<dbReference type="PANTHER" id="PTHR21071">
    <property type="entry name" value="UDP-N-ACETYLENOLPYRUVOYLGLUCOSAMINE REDUCTASE"/>
    <property type="match status" value="1"/>
</dbReference>
<dbReference type="SUPFAM" id="SSF56194">
    <property type="entry name" value="Uridine diphospho-N-Acetylenolpyruvylglucosamine reductase, MurB, C-terminal domain"/>
    <property type="match status" value="1"/>
</dbReference>
<dbReference type="InterPro" id="IPR003170">
    <property type="entry name" value="MurB"/>
</dbReference>
<dbReference type="Proteomes" id="UP000177865">
    <property type="component" value="Unassembled WGS sequence"/>
</dbReference>
<dbReference type="PANTHER" id="PTHR21071:SF4">
    <property type="entry name" value="UDP-N-ACETYLENOLPYRUVOYLGLUCOSAMINE REDUCTASE"/>
    <property type="match status" value="1"/>
</dbReference>
<keyword evidence="12" id="KW-0573">Peptidoglycan synthesis</keyword>
<keyword evidence="8" id="KW-0285">Flavoprotein</keyword>
<dbReference type="GO" id="GO:0008762">
    <property type="term" value="F:UDP-N-acetylmuramate dehydrogenase activity"/>
    <property type="evidence" value="ECO:0007669"/>
    <property type="project" value="UniProtKB-UniRule"/>
</dbReference>
<accession>A0A1G2Q083</accession>
<dbReference type="EMBL" id="MHSZ01000006">
    <property type="protein sequence ID" value="OHA53978.1"/>
    <property type="molecule type" value="Genomic_DNA"/>
</dbReference>
<evidence type="ECO:0000256" key="9">
    <source>
        <dbReference type="ARBA" id="ARBA00022827"/>
    </source>
</evidence>
<evidence type="ECO:0000259" key="18">
    <source>
        <dbReference type="PROSITE" id="PS51387"/>
    </source>
</evidence>
<evidence type="ECO:0000256" key="10">
    <source>
        <dbReference type="ARBA" id="ARBA00022857"/>
    </source>
</evidence>
<keyword evidence="6" id="KW-0963">Cytoplasm</keyword>
<evidence type="ECO:0000256" key="11">
    <source>
        <dbReference type="ARBA" id="ARBA00022960"/>
    </source>
</evidence>
<evidence type="ECO:0000256" key="12">
    <source>
        <dbReference type="ARBA" id="ARBA00022984"/>
    </source>
</evidence>
<name>A0A1G2Q083_9BACT</name>
<dbReference type="AlphaFoldDB" id="A0A1G2Q083"/>
<reference evidence="19 20" key="1">
    <citation type="journal article" date="2016" name="Nat. Commun.">
        <title>Thousands of microbial genomes shed light on interconnected biogeochemical processes in an aquifer system.</title>
        <authorList>
            <person name="Anantharaman K."/>
            <person name="Brown C.T."/>
            <person name="Hug L.A."/>
            <person name="Sharon I."/>
            <person name="Castelle C.J."/>
            <person name="Probst A.J."/>
            <person name="Thomas B.C."/>
            <person name="Singh A."/>
            <person name="Wilkins M.J."/>
            <person name="Karaoz U."/>
            <person name="Brodie E.L."/>
            <person name="Williams K.H."/>
            <person name="Hubbard S.S."/>
            <person name="Banfield J.F."/>
        </authorList>
    </citation>
    <scope>NUCLEOTIDE SEQUENCE [LARGE SCALE GENOMIC DNA]</scope>
</reference>
<comment type="subcellular location">
    <subcellularLocation>
        <location evidence="3">Cytoplasm</location>
    </subcellularLocation>
</comment>
<evidence type="ECO:0000256" key="3">
    <source>
        <dbReference type="ARBA" id="ARBA00004496"/>
    </source>
</evidence>
<keyword evidence="11" id="KW-0133">Cell shape</keyword>
<dbReference type="NCBIfam" id="TIGR00179">
    <property type="entry name" value="murB"/>
    <property type="match status" value="1"/>
</dbReference>
<keyword evidence="10" id="KW-0521">NADP</keyword>
<evidence type="ECO:0000256" key="2">
    <source>
        <dbReference type="ARBA" id="ARBA00003921"/>
    </source>
</evidence>
<evidence type="ECO:0000256" key="14">
    <source>
        <dbReference type="ARBA" id="ARBA00023306"/>
    </source>
</evidence>
<evidence type="ECO:0000256" key="6">
    <source>
        <dbReference type="ARBA" id="ARBA00022490"/>
    </source>
</evidence>
<evidence type="ECO:0000313" key="19">
    <source>
        <dbReference type="EMBL" id="OHA53978.1"/>
    </source>
</evidence>
<dbReference type="GO" id="GO:0008360">
    <property type="term" value="P:regulation of cell shape"/>
    <property type="evidence" value="ECO:0007669"/>
    <property type="project" value="UniProtKB-KW"/>
</dbReference>
<evidence type="ECO:0000256" key="8">
    <source>
        <dbReference type="ARBA" id="ARBA00022630"/>
    </source>
</evidence>
<sequence>IREDGERFIVDAGTLMGAVVARSVEKGLAGLSWAGGLPGTVGGAVVGNAGTFGHSVSEVVEAVDCLMPDGAARMFTRKECGFDYRTSTFKEEYCEAIIVGATFVLIPGDREVLQREMREAIRFRTSHHPSPSSAGSFFKNPSMPPRANPDLLHAREDGEVKQWFGRIPAGWLIDRAGLKGTRIGDAMLSPQHANFVVNAGHATSEEVKTLATLVKDRVYERFGVILEEEVRFLE</sequence>
<dbReference type="GO" id="GO:0051301">
    <property type="term" value="P:cell division"/>
    <property type="evidence" value="ECO:0007669"/>
    <property type="project" value="UniProtKB-KW"/>
</dbReference>
<proteinExistence type="inferred from homology"/>
<dbReference type="Gene3D" id="3.90.78.10">
    <property type="entry name" value="UDP-N-acetylenolpyruvoylglucosamine reductase, C-terminal domain"/>
    <property type="match status" value="1"/>
</dbReference>
<evidence type="ECO:0000256" key="5">
    <source>
        <dbReference type="ARBA" id="ARBA00012518"/>
    </source>
</evidence>
<dbReference type="SUPFAM" id="SSF56176">
    <property type="entry name" value="FAD-binding/transporter-associated domain-like"/>
    <property type="match status" value="1"/>
</dbReference>
<dbReference type="GO" id="GO:0005829">
    <property type="term" value="C:cytosol"/>
    <property type="evidence" value="ECO:0007669"/>
    <property type="project" value="TreeGrafter"/>
</dbReference>
<dbReference type="InterPro" id="IPR006094">
    <property type="entry name" value="Oxid_FAD_bind_N"/>
</dbReference>
<dbReference type="GO" id="GO:0071949">
    <property type="term" value="F:FAD binding"/>
    <property type="evidence" value="ECO:0007669"/>
    <property type="project" value="InterPro"/>
</dbReference>
<protein>
    <recommendedName>
        <fullName evidence="5 17">UDP-N-acetylmuramate dehydrogenase</fullName>
        <ecNumber evidence="5 17">1.3.1.98</ecNumber>
    </recommendedName>
</protein>
<keyword evidence="15" id="KW-0961">Cell wall biogenesis/degradation</keyword>
<keyword evidence="7" id="KW-0132">Cell division</keyword>
<comment type="pathway">
    <text evidence="4">Cell wall biogenesis; peptidoglycan biosynthesis.</text>
</comment>
<dbReference type="PROSITE" id="PS51387">
    <property type="entry name" value="FAD_PCMH"/>
    <property type="match status" value="1"/>
</dbReference>
<evidence type="ECO:0000256" key="1">
    <source>
        <dbReference type="ARBA" id="ARBA00001974"/>
    </source>
</evidence>
<comment type="function">
    <text evidence="2">Cell wall formation.</text>
</comment>
<evidence type="ECO:0000256" key="15">
    <source>
        <dbReference type="ARBA" id="ARBA00023316"/>
    </source>
</evidence>
<dbReference type="InterPro" id="IPR036318">
    <property type="entry name" value="FAD-bd_PCMH-like_sf"/>
</dbReference>
<keyword evidence="14" id="KW-0131">Cell cycle</keyword>
<comment type="catalytic activity">
    <reaction evidence="16">
        <text>UDP-N-acetyl-alpha-D-muramate + NADP(+) = UDP-N-acetyl-3-O-(1-carboxyvinyl)-alpha-D-glucosamine + NADPH + H(+)</text>
        <dbReference type="Rhea" id="RHEA:12248"/>
        <dbReference type="ChEBI" id="CHEBI:15378"/>
        <dbReference type="ChEBI" id="CHEBI:57783"/>
        <dbReference type="ChEBI" id="CHEBI:58349"/>
        <dbReference type="ChEBI" id="CHEBI:68483"/>
        <dbReference type="ChEBI" id="CHEBI:70757"/>
        <dbReference type="EC" id="1.3.1.98"/>
    </reaction>
</comment>
<dbReference type="Pfam" id="PF02873">
    <property type="entry name" value="MurB_C"/>
    <property type="match status" value="1"/>
</dbReference>
<dbReference type="InterPro" id="IPR011601">
    <property type="entry name" value="MurB_C"/>
</dbReference>
<dbReference type="InterPro" id="IPR016169">
    <property type="entry name" value="FAD-bd_PCMH_sub2"/>
</dbReference>
<dbReference type="UniPathway" id="UPA00219"/>
<dbReference type="EC" id="1.3.1.98" evidence="5 17"/>
<evidence type="ECO:0000256" key="4">
    <source>
        <dbReference type="ARBA" id="ARBA00004752"/>
    </source>
</evidence>
<feature type="domain" description="FAD-binding PCMH-type" evidence="18">
    <location>
        <begin position="1"/>
        <end position="108"/>
    </location>
</feature>
<dbReference type="InterPro" id="IPR036635">
    <property type="entry name" value="MurB_C_sf"/>
</dbReference>
<evidence type="ECO:0000256" key="16">
    <source>
        <dbReference type="ARBA" id="ARBA00048914"/>
    </source>
</evidence>
<dbReference type="HAMAP" id="MF_00037">
    <property type="entry name" value="MurB"/>
    <property type="match status" value="1"/>
</dbReference>
<dbReference type="Gene3D" id="3.30.465.10">
    <property type="match status" value="1"/>
</dbReference>
<evidence type="ECO:0000256" key="13">
    <source>
        <dbReference type="ARBA" id="ARBA00023002"/>
    </source>
</evidence>